<protein>
    <submittedName>
        <fullName evidence="1">Uncharacterized membrane protein</fullName>
    </submittedName>
</protein>
<gene>
    <name evidence="1" type="ORF">SCOCK_170035</name>
</gene>
<dbReference type="Proteomes" id="UP001152519">
    <property type="component" value="Unassembled WGS sequence"/>
</dbReference>
<dbReference type="PANTHER" id="PTHR36974">
    <property type="entry name" value="MEMBRANE PROTEIN-RELATED"/>
    <property type="match status" value="1"/>
</dbReference>
<evidence type="ECO:0000313" key="2">
    <source>
        <dbReference type="Proteomes" id="UP001152519"/>
    </source>
</evidence>
<evidence type="ECO:0000313" key="1">
    <source>
        <dbReference type="EMBL" id="CAG6392477.1"/>
    </source>
</evidence>
<comment type="caution">
    <text evidence="1">The sequence shown here is derived from an EMBL/GenBank/DDBJ whole genome shotgun (WGS) entry which is preliminary data.</text>
</comment>
<sequence>MPARSAHLLAGLLAGAAVTHFARPEPYDALVPSALPGSARAWTQASGAVEAALAAAVALPATRRAGALLTAGFFVAVFPANVKMAYDWRHRRTPYKAAAYARLPVQVPLVLWALKVSRSAVANSPG</sequence>
<accession>A0A9W4E462</accession>
<keyword evidence="2" id="KW-1185">Reference proteome</keyword>
<dbReference type="AlphaFoldDB" id="A0A9W4E462"/>
<dbReference type="EMBL" id="CAJSLV010000045">
    <property type="protein sequence ID" value="CAG6392477.1"/>
    <property type="molecule type" value="Genomic_DNA"/>
</dbReference>
<proteinExistence type="predicted"/>
<dbReference type="PANTHER" id="PTHR36974:SF1">
    <property type="entry name" value="DOXX FAMILY MEMBRANE PROTEIN"/>
    <property type="match status" value="1"/>
</dbReference>
<reference evidence="1" key="1">
    <citation type="submission" date="2021-05" db="EMBL/GenBank/DDBJ databases">
        <authorList>
            <person name="Arsene-Ploetze F."/>
        </authorList>
    </citation>
    <scope>NUCLEOTIDE SEQUENCE</scope>
    <source>
        <strain evidence="1">DSM 42138</strain>
    </source>
</reference>
<name>A0A9W4E462_9ACTN</name>
<organism evidence="1 2">
    <name type="scientific">Actinacidiphila cocklensis</name>
    <dbReference type="NCBI Taxonomy" id="887465"/>
    <lineage>
        <taxon>Bacteria</taxon>
        <taxon>Bacillati</taxon>
        <taxon>Actinomycetota</taxon>
        <taxon>Actinomycetes</taxon>
        <taxon>Kitasatosporales</taxon>
        <taxon>Streptomycetaceae</taxon>
        <taxon>Actinacidiphila</taxon>
    </lineage>
</organism>